<dbReference type="STRING" id="5514.A0A395SBY3"/>
<evidence type="ECO:0000256" key="7">
    <source>
        <dbReference type="ARBA" id="ARBA00047899"/>
    </source>
</evidence>
<dbReference type="GO" id="GO:0000245">
    <property type="term" value="P:spliceosomal complex assembly"/>
    <property type="evidence" value="ECO:0007669"/>
    <property type="project" value="TreeGrafter"/>
</dbReference>
<dbReference type="Pfam" id="PF00069">
    <property type="entry name" value="Pkinase"/>
    <property type="match status" value="2"/>
</dbReference>
<proteinExistence type="predicted"/>
<accession>A0A395SBY3</accession>
<evidence type="ECO:0000256" key="2">
    <source>
        <dbReference type="ARBA" id="ARBA00022527"/>
    </source>
</evidence>
<dbReference type="PANTHER" id="PTHR47634:SF9">
    <property type="entry name" value="PROTEIN KINASE DOMAIN-CONTAINING PROTEIN-RELATED"/>
    <property type="match status" value="1"/>
</dbReference>
<keyword evidence="2" id="KW-0723">Serine/threonine-protein kinase</keyword>
<dbReference type="GO" id="GO:0005524">
    <property type="term" value="F:ATP binding"/>
    <property type="evidence" value="ECO:0007669"/>
    <property type="project" value="UniProtKB-UniRule"/>
</dbReference>
<organism evidence="11 12">
    <name type="scientific">Fusarium sporotrichioides</name>
    <dbReference type="NCBI Taxonomy" id="5514"/>
    <lineage>
        <taxon>Eukaryota</taxon>
        <taxon>Fungi</taxon>
        <taxon>Dikarya</taxon>
        <taxon>Ascomycota</taxon>
        <taxon>Pezizomycotina</taxon>
        <taxon>Sordariomycetes</taxon>
        <taxon>Hypocreomycetidae</taxon>
        <taxon>Hypocreales</taxon>
        <taxon>Nectriaceae</taxon>
        <taxon>Fusarium</taxon>
    </lineage>
</organism>
<dbReference type="Proteomes" id="UP000266152">
    <property type="component" value="Unassembled WGS sequence"/>
</dbReference>
<dbReference type="PROSITE" id="PS00107">
    <property type="entry name" value="PROTEIN_KINASE_ATP"/>
    <property type="match status" value="1"/>
</dbReference>
<dbReference type="Gene3D" id="1.10.510.10">
    <property type="entry name" value="Transferase(Phosphotransferase) domain 1"/>
    <property type="match status" value="1"/>
</dbReference>
<evidence type="ECO:0000313" key="11">
    <source>
        <dbReference type="EMBL" id="RGP69582.1"/>
    </source>
</evidence>
<dbReference type="EMBL" id="PXOF01000060">
    <property type="protein sequence ID" value="RGP69582.1"/>
    <property type="molecule type" value="Genomic_DNA"/>
</dbReference>
<name>A0A395SBY3_FUSSP</name>
<evidence type="ECO:0000259" key="10">
    <source>
        <dbReference type="PROSITE" id="PS50011"/>
    </source>
</evidence>
<dbReference type="InterPro" id="IPR051334">
    <property type="entry name" value="SRPK"/>
</dbReference>
<dbReference type="EC" id="2.7.11.1" evidence="1"/>
<dbReference type="SUPFAM" id="SSF56112">
    <property type="entry name" value="Protein kinase-like (PK-like)"/>
    <property type="match status" value="1"/>
</dbReference>
<dbReference type="InterPro" id="IPR011009">
    <property type="entry name" value="Kinase-like_dom_sf"/>
</dbReference>
<protein>
    <recommendedName>
        <fullName evidence="1">non-specific serine/threonine protein kinase</fullName>
        <ecNumber evidence="1">2.7.11.1</ecNumber>
    </recommendedName>
</protein>
<keyword evidence="12" id="KW-1185">Reference proteome</keyword>
<evidence type="ECO:0000256" key="1">
    <source>
        <dbReference type="ARBA" id="ARBA00012513"/>
    </source>
</evidence>
<dbReference type="SMART" id="SM00220">
    <property type="entry name" value="S_TKc"/>
    <property type="match status" value="1"/>
</dbReference>
<dbReference type="PROSITE" id="PS50011">
    <property type="entry name" value="PROTEIN_KINASE_DOM"/>
    <property type="match status" value="1"/>
</dbReference>
<dbReference type="AlphaFoldDB" id="A0A395SBY3"/>
<feature type="domain" description="Protein kinase" evidence="10">
    <location>
        <begin position="73"/>
        <end position="339"/>
    </location>
</feature>
<keyword evidence="4 9" id="KW-0547">Nucleotide-binding</keyword>
<evidence type="ECO:0000256" key="6">
    <source>
        <dbReference type="ARBA" id="ARBA00022840"/>
    </source>
</evidence>
<keyword evidence="5 11" id="KW-0418">Kinase</keyword>
<evidence type="ECO:0000256" key="8">
    <source>
        <dbReference type="ARBA" id="ARBA00048679"/>
    </source>
</evidence>
<evidence type="ECO:0000256" key="3">
    <source>
        <dbReference type="ARBA" id="ARBA00022679"/>
    </source>
</evidence>
<comment type="caution">
    <text evidence="11">The sequence shown here is derived from an EMBL/GenBank/DDBJ whole genome shotgun (WGS) entry which is preliminary data.</text>
</comment>
<sequence length="339" mass="37083">MAHLIFQRVGAVSVNGYSIPSICLRRLNPSRCNYSKMPPLTHKCSIDAEPLYRHEPGGYHPLELGETLKDGRYKVLHKLGWGGYSTTWAAKDQGTNSYVAVKVKVSEVKENRELKVLQALSALPRNHPGSSRITQLLDHFTLEGPNGSHECLVLEIAGPNIADSVGPYCYGSRLPAELLKVVTKQVLQGLDFLTLNDIAHGDLHTRNIALAVPDLNSLSEEDFVARLGKVETGAVTRLDGGPLEDNLPTRIVEPASFQKTDVMLSCPSVKILDFGEAFFGNNAPDTLHTPVALRAPEVVFGDRLDPRVDLWSAGCMIFELITGQPPFDTIGQTTPLLVE</sequence>
<comment type="catalytic activity">
    <reaction evidence="8">
        <text>L-seryl-[protein] + ATP = O-phospho-L-seryl-[protein] + ADP + H(+)</text>
        <dbReference type="Rhea" id="RHEA:17989"/>
        <dbReference type="Rhea" id="RHEA-COMP:9863"/>
        <dbReference type="Rhea" id="RHEA-COMP:11604"/>
        <dbReference type="ChEBI" id="CHEBI:15378"/>
        <dbReference type="ChEBI" id="CHEBI:29999"/>
        <dbReference type="ChEBI" id="CHEBI:30616"/>
        <dbReference type="ChEBI" id="CHEBI:83421"/>
        <dbReference type="ChEBI" id="CHEBI:456216"/>
        <dbReference type="EC" id="2.7.11.1"/>
    </reaction>
</comment>
<evidence type="ECO:0000256" key="5">
    <source>
        <dbReference type="ARBA" id="ARBA00022777"/>
    </source>
</evidence>
<dbReference type="GO" id="GO:0004674">
    <property type="term" value="F:protein serine/threonine kinase activity"/>
    <property type="evidence" value="ECO:0007669"/>
    <property type="project" value="UniProtKB-KW"/>
</dbReference>
<reference evidence="11 12" key="1">
    <citation type="journal article" date="2018" name="PLoS Pathog.">
        <title>Evolution of structural diversity of trichothecenes, a family of toxins produced by plant pathogenic and entomopathogenic fungi.</title>
        <authorList>
            <person name="Proctor R.H."/>
            <person name="McCormick S.P."/>
            <person name="Kim H.S."/>
            <person name="Cardoza R.E."/>
            <person name="Stanley A.M."/>
            <person name="Lindo L."/>
            <person name="Kelly A."/>
            <person name="Brown D.W."/>
            <person name="Lee T."/>
            <person name="Vaughan M.M."/>
            <person name="Alexander N.J."/>
            <person name="Busman M."/>
            <person name="Gutierrez S."/>
        </authorList>
    </citation>
    <scope>NUCLEOTIDE SEQUENCE [LARGE SCALE GENOMIC DNA]</scope>
    <source>
        <strain evidence="11 12">NRRL 3299</strain>
    </source>
</reference>
<feature type="binding site" evidence="9">
    <location>
        <position position="102"/>
    </location>
    <ligand>
        <name>ATP</name>
        <dbReference type="ChEBI" id="CHEBI:30616"/>
    </ligand>
</feature>
<keyword evidence="3" id="KW-0808">Transferase</keyword>
<evidence type="ECO:0000256" key="4">
    <source>
        <dbReference type="ARBA" id="ARBA00022741"/>
    </source>
</evidence>
<evidence type="ECO:0000256" key="9">
    <source>
        <dbReference type="PROSITE-ProRule" id="PRU10141"/>
    </source>
</evidence>
<gene>
    <name evidence="11" type="ORF">FSPOR_4686</name>
</gene>
<comment type="catalytic activity">
    <reaction evidence="7">
        <text>L-threonyl-[protein] + ATP = O-phospho-L-threonyl-[protein] + ADP + H(+)</text>
        <dbReference type="Rhea" id="RHEA:46608"/>
        <dbReference type="Rhea" id="RHEA-COMP:11060"/>
        <dbReference type="Rhea" id="RHEA-COMP:11605"/>
        <dbReference type="ChEBI" id="CHEBI:15378"/>
        <dbReference type="ChEBI" id="CHEBI:30013"/>
        <dbReference type="ChEBI" id="CHEBI:30616"/>
        <dbReference type="ChEBI" id="CHEBI:61977"/>
        <dbReference type="ChEBI" id="CHEBI:456216"/>
        <dbReference type="EC" id="2.7.11.1"/>
    </reaction>
</comment>
<dbReference type="InterPro" id="IPR017441">
    <property type="entry name" value="Protein_kinase_ATP_BS"/>
</dbReference>
<evidence type="ECO:0000313" key="12">
    <source>
        <dbReference type="Proteomes" id="UP000266152"/>
    </source>
</evidence>
<dbReference type="PANTHER" id="PTHR47634">
    <property type="entry name" value="PROTEIN KINASE DOMAIN-CONTAINING PROTEIN-RELATED"/>
    <property type="match status" value="1"/>
</dbReference>
<dbReference type="InterPro" id="IPR000719">
    <property type="entry name" value="Prot_kinase_dom"/>
</dbReference>
<dbReference type="GO" id="GO:0050684">
    <property type="term" value="P:regulation of mRNA processing"/>
    <property type="evidence" value="ECO:0007669"/>
    <property type="project" value="TreeGrafter"/>
</dbReference>
<keyword evidence="6 9" id="KW-0067">ATP-binding</keyword>
<dbReference type="Gene3D" id="3.30.200.20">
    <property type="entry name" value="Phosphorylase Kinase, domain 1"/>
    <property type="match status" value="1"/>
</dbReference>